<dbReference type="InterPro" id="IPR003675">
    <property type="entry name" value="Rce1/LyrA-like_dom"/>
</dbReference>
<evidence type="ECO:0000313" key="5">
    <source>
        <dbReference type="Proteomes" id="UP001596253"/>
    </source>
</evidence>
<dbReference type="GO" id="GO:0016787">
    <property type="term" value="F:hydrolase activity"/>
    <property type="evidence" value="ECO:0007669"/>
    <property type="project" value="UniProtKB-KW"/>
</dbReference>
<evidence type="ECO:0000256" key="1">
    <source>
        <dbReference type="ARBA" id="ARBA00009067"/>
    </source>
</evidence>
<keyword evidence="4" id="KW-0378">Hydrolase</keyword>
<dbReference type="EMBL" id="JBHSSD010000055">
    <property type="protein sequence ID" value="MFC6165620.1"/>
    <property type="molecule type" value="Genomic_DNA"/>
</dbReference>
<keyword evidence="2" id="KW-0472">Membrane</keyword>
<feature type="transmembrane region" description="Helical" evidence="2">
    <location>
        <begin position="159"/>
        <end position="181"/>
    </location>
</feature>
<dbReference type="EC" id="3.4.-.-" evidence="4"/>
<feature type="transmembrane region" description="Helical" evidence="2">
    <location>
        <begin position="81"/>
        <end position="106"/>
    </location>
</feature>
<keyword evidence="2" id="KW-1133">Transmembrane helix</keyword>
<organism evidence="4 5">
    <name type="scientific">Lactiplantibacillus dongliensis</name>
    <dbReference type="NCBI Taxonomy" id="2559919"/>
    <lineage>
        <taxon>Bacteria</taxon>
        <taxon>Bacillati</taxon>
        <taxon>Bacillota</taxon>
        <taxon>Bacilli</taxon>
        <taxon>Lactobacillales</taxon>
        <taxon>Lactobacillaceae</taxon>
        <taxon>Lactiplantibacillus</taxon>
    </lineage>
</organism>
<comment type="similarity">
    <text evidence="1">Belongs to the UPF0177 family.</text>
</comment>
<dbReference type="RefSeq" id="WP_137640242.1">
    <property type="nucleotide sequence ID" value="NZ_BJDK01000016.1"/>
</dbReference>
<feature type="transmembrane region" description="Helical" evidence="2">
    <location>
        <begin position="126"/>
        <end position="147"/>
    </location>
</feature>
<keyword evidence="5" id="KW-1185">Reference proteome</keyword>
<proteinExistence type="inferred from homology"/>
<evidence type="ECO:0000256" key="2">
    <source>
        <dbReference type="SAM" id="Phobius"/>
    </source>
</evidence>
<dbReference type="InterPro" id="IPR052710">
    <property type="entry name" value="CAAX_protease"/>
</dbReference>
<name>A0ABW1R811_9LACO</name>
<dbReference type="Pfam" id="PF02517">
    <property type="entry name" value="Rce1-like"/>
    <property type="match status" value="1"/>
</dbReference>
<evidence type="ECO:0000313" key="4">
    <source>
        <dbReference type="EMBL" id="MFC6165620.1"/>
    </source>
</evidence>
<feature type="transmembrane region" description="Helical" evidence="2">
    <location>
        <begin position="51"/>
        <end position="69"/>
    </location>
</feature>
<dbReference type="PANTHER" id="PTHR36435:SF1">
    <property type="entry name" value="CAAX AMINO TERMINAL PROTEASE FAMILY PROTEIN"/>
    <property type="match status" value="1"/>
</dbReference>
<protein>
    <submittedName>
        <fullName evidence="4">CPBP family intramembrane glutamic endopeptidase</fullName>
        <ecNumber evidence="4">3.4.-.-</ecNumber>
    </submittedName>
</protein>
<keyword evidence="2" id="KW-0812">Transmembrane</keyword>
<accession>A0ABW1R811</accession>
<evidence type="ECO:0000259" key="3">
    <source>
        <dbReference type="Pfam" id="PF02517"/>
    </source>
</evidence>
<sequence length="231" mass="25426">MQAVDRGLSWLWRLTIILGLVIGVMMPPLLLQLVNELTGVSALAGWRVTAVILYFGLFLGISGIAYAVYQHYTGELTLKKLAWSDVWLIGGGYLVIIGGEGVFQFINQVIYQQSETQNNAAIEDLMSGSSMAMIMMAVSAVFLTPIMEELVFRAVLTNLFLRQTSLKILLSAVVFGSMHASTTLPSFLIYFTMGLILASVYRFSGKIQDSIILHFLINAGAMSLMLLSWQA</sequence>
<dbReference type="PANTHER" id="PTHR36435">
    <property type="entry name" value="SLR1288 PROTEIN"/>
    <property type="match status" value="1"/>
</dbReference>
<feature type="domain" description="CAAX prenyl protease 2/Lysostaphin resistance protein A-like" evidence="3">
    <location>
        <begin position="133"/>
        <end position="219"/>
    </location>
</feature>
<dbReference type="Proteomes" id="UP001596253">
    <property type="component" value="Unassembled WGS sequence"/>
</dbReference>
<feature type="transmembrane region" description="Helical" evidence="2">
    <location>
        <begin position="211"/>
        <end position="229"/>
    </location>
</feature>
<reference evidence="5" key="1">
    <citation type="journal article" date="2019" name="Int. J. Syst. Evol. Microbiol.">
        <title>The Global Catalogue of Microorganisms (GCM) 10K type strain sequencing project: providing services to taxonomists for standard genome sequencing and annotation.</title>
        <authorList>
            <consortium name="The Broad Institute Genomics Platform"/>
            <consortium name="The Broad Institute Genome Sequencing Center for Infectious Disease"/>
            <person name="Wu L."/>
            <person name="Ma J."/>
        </authorList>
    </citation>
    <scope>NUCLEOTIDE SEQUENCE [LARGE SCALE GENOMIC DNA]</scope>
    <source>
        <strain evidence="5">CCM 8932</strain>
    </source>
</reference>
<comment type="caution">
    <text evidence="4">The sequence shown here is derived from an EMBL/GenBank/DDBJ whole genome shotgun (WGS) entry which is preliminary data.</text>
</comment>
<feature type="transmembrane region" description="Helical" evidence="2">
    <location>
        <begin position="12"/>
        <end position="31"/>
    </location>
</feature>
<gene>
    <name evidence="4" type="ORF">ACFP3T_13195</name>
</gene>